<evidence type="ECO:0000313" key="8">
    <source>
        <dbReference type="EMBL" id="KAL1495603.1"/>
    </source>
</evidence>
<dbReference type="InterPro" id="IPR001708">
    <property type="entry name" value="YidC/ALB3/OXA1/COX18"/>
</dbReference>
<feature type="domain" description="Membrane insertase YidC/Oxa/ALB C-terminal" evidence="7">
    <location>
        <begin position="94"/>
        <end position="290"/>
    </location>
</feature>
<evidence type="ECO:0000256" key="5">
    <source>
        <dbReference type="RuleBase" id="RU003945"/>
    </source>
</evidence>
<dbReference type="Pfam" id="PF02096">
    <property type="entry name" value="60KD_IMP"/>
    <property type="match status" value="1"/>
</dbReference>
<comment type="caution">
    <text evidence="8">The sequence shown here is derived from an EMBL/GenBank/DDBJ whole genome shotgun (WGS) entry which is preliminary data.</text>
</comment>
<dbReference type="InterPro" id="IPR028055">
    <property type="entry name" value="YidC/Oxa/ALB_C"/>
</dbReference>
<sequence>MLRLSPLRPSLVRLALRRCSSAPLSDAVAQLRTVPVPIVVGPSPAPPPPDASAADGILHAASIADNGGGFFTSGPMWLAESGLVSLHQATDLPWWATISLATVAVRLCLLPMFVMQQRSTARILAVQPLMQQAKERHERARQKKDVVEIMNAQEHMQRVHERLSSRDAAMPFISLLISTPVFITSFLTIQDMTRRPSDPLGLCSGGVLWFTDLSCTDPYYIVPVVTALSAYGVIVLSDPSQLGKKQEPTAYNRYKPLCLVILVPIFSWMSTGALMYALSNNIVSTLQAVAFASSSVRRLIGVPPLPAKASFLQKLMPADMYNRGRTLLLSSGKQSTVTDGGQTQLIVPLVTFPVKKPKATSAQQKPKKRKRWWLR</sequence>
<dbReference type="Proteomes" id="UP001515480">
    <property type="component" value="Unassembled WGS sequence"/>
</dbReference>
<proteinExistence type="inferred from homology"/>
<feature type="transmembrane region" description="Helical" evidence="6">
    <location>
        <begin position="92"/>
        <end position="114"/>
    </location>
</feature>
<evidence type="ECO:0000256" key="3">
    <source>
        <dbReference type="ARBA" id="ARBA00022989"/>
    </source>
</evidence>
<keyword evidence="9" id="KW-1185">Reference proteome</keyword>
<dbReference type="GO" id="GO:0005743">
    <property type="term" value="C:mitochondrial inner membrane"/>
    <property type="evidence" value="ECO:0007669"/>
    <property type="project" value="TreeGrafter"/>
</dbReference>
<feature type="transmembrane region" description="Helical" evidence="6">
    <location>
        <begin position="257"/>
        <end position="278"/>
    </location>
</feature>
<evidence type="ECO:0000313" key="9">
    <source>
        <dbReference type="Proteomes" id="UP001515480"/>
    </source>
</evidence>
<accession>A0AB34IDV9</accession>
<protein>
    <recommendedName>
        <fullName evidence="7">Membrane insertase YidC/Oxa/ALB C-terminal domain-containing protein</fullName>
    </recommendedName>
</protein>
<keyword evidence="4 6" id="KW-0472">Membrane</keyword>
<evidence type="ECO:0000256" key="6">
    <source>
        <dbReference type="SAM" id="Phobius"/>
    </source>
</evidence>
<evidence type="ECO:0000259" key="7">
    <source>
        <dbReference type="Pfam" id="PF02096"/>
    </source>
</evidence>
<keyword evidence="2 5" id="KW-0812">Transmembrane</keyword>
<evidence type="ECO:0000256" key="2">
    <source>
        <dbReference type="ARBA" id="ARBA00022692"/>
    </source>
</evidence>
<dbReference type="PANTHER" id="PTHR12428:SF65">
    <property type="entry name" value="CYTOCHROME C OXIDASE ASSEMBLY PROTEIN COX18, MITOCHONDRIAL"/>
    <property type="match status" value="1"/>
</dbReference>
<dbReference type="PANTHER" id="PTHR12428">
    <property type="entry name" value="OXA1"/>
    <property type="match status" value="1"/>
</dbReference>
<dbReference type="EMBL" id="JBGBPQ010000032">
    <property type="protein sequence ID" value="KAL1495603.1"/>
    <property type="molecule type" value="Genomic_DNA"/>
</dbReference>
<feature type="transmembrane region" description="Helical" evidence="6">
    <location>
        <begin position="168"/>
        <end position="189"/>
    </location>
</feature>
<keyword evidence="3 6" id="KW-1133">Transmembrane helix</keyword>
<name>A0AB34IDV9_PRYPA</name>
<comment type="similarity">
    <text evidence="5">Belongs to the OXA1/ALB3/YidC family.</text>
</comment>
<dbReference type="CDD" id="cd20069">
    <property type="entry name" value="5TM_Oxa1-like"/>
    <property type="match status" value="1"/>
</dbReference>
<gene>
    <name evidence="8" type="ORF">AB1Y20_016963</name>
</gene>
<dbReference type="AlphaFoldDB" id="A0AB34IDV9"/>
<evidence type="ECO:0000256" key="1">
    <source>
        <dbReference type="ARBA" id="ARBA00004141"/>
    </source>
</evidence>
<reference evidence="8 9" key="1">
    <citation type="journal article" date="2024" name="Science">
        <title>Giant polyketide synthase enzymes in the biosynthesis of giant marine polyether toxins.</title>
        <authorList>
            <person name="Fallon T.R."/>
            <person name="Shende V.V."/>
            <person name="Wierzbicki I.H."/>
            <person name="Pendleton A.L."/>
            <person name="Watervoot N.F."/>
            <person name="Auber R.P."/>
            <person name="Gonzalez D.J."/>
            <person name="Wisecaver J.H."/>
            <person name="Moore B.S."/>
        </authorList>
    </citation>
    <scope>NUCLEOTIDE SEQUENCE [LARGE SCALE GENOMIC DNA]</scope>
    <source>
        <strain evidence="8 9">12B1</strain>
    </source>
</reference>
<dbReference type="GO" id="GO:0032977">
    <property type="term" value="F:membrane insertase activity"/>
    <property type="evidence" value="ECO:0007669"/>
    <property type="project" value="InterPro"/>
</dbReference>
<dbReference type="GO" id="GO:0032979">
    <property type="term" value="P:protein insertion into mitochondrial inner membrane from matrix"/>
    <property type="evidence" value="ECO:0007669"/>
    <property type="project" value="TreeGrafter"/>
</dbReference>
<comment type="subcellular location">
    <subcellularLocation>
        <location evidence="1 5">Membrane</location>
        <topology evidence="1 5">Multi-pass membrane protein</topology>
    </subcellularLocation>
</comment>
<organism evidence="8 9">
    <name type="scientific">Prymnesium parvum</name>
    <name type="common">Toxic golden alga</name>
    <dbReference type="NCBI Taxonomy" id="97485"/>
    <lineage>
        <taxon>Eukaryota</taxon>
        <taxon>Haptista</taxon>
        <taxon>Haptophyta</taxon>
        <taxon>Prymnesiophyceae</taxon>
        <taxon>Prymnesiales</taxon>
        <taxon>Prymnesiaceae</taxon>
        <taxon>Prymnesium</taxon>
    </lineage>
</organism>
<feature type="transmembrane region" description="Helical" evidence="6">
    <location>
        <begin position="218"/>
        <end position="236"/>
    </location>
</feature>
<evidence type="ECO:0000256" key="4">
    <source>
        <dbReference type="ARBA" id="ARBA00023136"/>
    </source>
</evidence>